<keyword evidence="1" id="KW-0575">Peroxidase</keyword>
<organism evidence="1 2">
    <name type="scientific">Aliikangiella maris</name>
    <dbReference type="NCBI Taxonomy" id="3162458"/>
    <lineage>
        <taxon>Bacteria</taxon>
        <taxon>Pseudomonadati</taxon>
        <taxon>Pseudomonadota</taxon>
        <taxon>Gammaproteobacteria</taxon>
        <taxon>Oceanospirillales</taxon>
        <taxon>Pleioneaceae</taxon>
        <taxon>Aliikangiella</taxon>
    </lineage>
</organism>
<dbReference type="NCBIfam" id="NF001808">
    <property type="entry name" value="PRK00522.1"/>
    <property type="match status" value="1"/>
</dbReference>
<protein>
    <submittedName>
        <fullName evidence="1">Thiol peroxidase</fullName>
        <ecNumber evidence="1">1.11.1.-</ecNumber>
    </submittedName>
</protein>
<accession>A0ABV2BTK6</accession>
<evidence type="ECO:0000313" key="2">
    <source>
        <dbReference type="Proteomes" id="UP001548189"/>
    </source>
</evidence>
<proteinExistence type="inferred from homology"/>
<dbReference type="EC" id="1.11.1.-" evidence="1"/>
<reference evidence="1 2" key="1">
    <citation type="submission" date="2024-06" db="EMBL/GenBank/DDBJ databases">
        <authorList>
            <person name="Li F."/>
        </authorList>
    </citation>
    <scope>NUCLEOTIDE SEQUENCE [LARGE SCALE GENOMIC DNA]</scope>
    <source>
        <strain evidence="1 2">GXAS 311</strain>
    </source>
</reference>
<dbReference type="InterPro" id="IPR018219">
    <property type="entry name" value="Tpx_CS"/>
</dbReference>
<dbReference type="InterPro" id="IPR013740">
    <property type="entry name" value="Redoxin"/>
</dbReference>
<comment type="caution">
    <text evidence="1">The sequence shown here is derived from an EMBL/GenBank/DDBJ whole genome shotgun (WGS) entry which is preliminary data.</text>
</comment>
<dbReference type="SUPFAM" id="SSF52833">
    <property type="entry name" value="Thioredoxin-like"/>
    <property type="match status" value="1"/>
</dbReference>
<dbReference type="CDD" id="cd03014">
    <property type="entry name" value="PRX_Atyp2cys"/>
    <property type="match status" value="1"/>
</dbReference>
<dbReference type="GO" id="GO:0004601">
    <property type="term" value="F:peroxidase activity"/>
    <property type="evidence" value="ECO:0007669"/>
    <property type="project" value="UniProtKB-KW"/>
</dbReference>
<dbReference type="EMBL" id="JBEVCJ010000008">
    <property type="protein sequence ID" value="MET1255273.1"/>
    <property type="molecule type" value="Genomic_DNA"/>
</dbReference>
<dbReference type="PROSITE" id="PS51352">
    <property type="entry name" value="THIOREDOXIN_2"/>
    <property type="match status" value="1"/>
</dbReference>
<name>A0ABV2BTK6_9GAMM</name>
<sequence>MASLTFKNNPIETVGNFPEVGQKAPDFKLVKSDLSEISLSELAGKKVIFNIFPSIDTPVCAAQLKKFNEAVANIDNTVLLFASLDLPFAFARFCGAEGIENAVTTSDFRYRSLAESYGIQMKGGPLDGLYARAVLVLNENQEVIYSELVNEVTNEPDYDAALATVSE</sequence>
<keyword evidence="2" id="KW-1185">Reference proteome</keyword>
<dbReference type="PANTHER" id="PTHR43110">
    <property type="entry name" value="THIOL PEROXIDASE"/>
    <property type="match status" value="1"/>
</dbReference>
<dbReference type="PANTHER" id="PTHR43110:SF1">
    <property type="entry name" value="THIOL PEROXIDASE"/>
    <property type="match status" value="1"/>
</dbReference>
<dbReference type="InterPro" id="IPR002065">
    <property type="entry name" value="TPX"/>
</dbReference>
<dbReference type="Gene3D" id="3.40.30.10">
    <property type="entry name" value="Glutaredoxin"/>
    <property type="match status" value="1"/>
</dbReference>
<dbReference type="InterPro" id="IPR050455">
    <property type="entry name" value="Tpx_Peroxidase_subfamily"/>
</dbReference>
<dbReference type="HAMAP" id="MF_00269">
    <property type="entry name" value="Tpx"/>
    <property type="match status" value="1"/>
</dbReference>
<dbReference type="InterPro" id="IPR036249">
    <property type="entry name" value="Thioredoxin-like_sf"/>
</dbReference>
<dbReference type="PROSITE" id="PS01265">
    <property type="entry name" value="TPX"/>
    <property type="match status" value="1"/>
</dbReference>
<dbReference type="InterPro" id="IPR013766">
    <property type="entry name" value="Thioredoxin_domain"/>
</dbReference>
<gene>
    <name evidence="1" type="primary">tpx</name>
    <name evidence="1" type="ORF">ABVT43_09070</name>
</gene>
<dbReference type="Proteomes" id="UP001548189">
    <property type="component" value="Unassembled WGS sequence"/>
</dbReference>
<keyword evidence="1" id="KW-0560">Oxidoreductase</keyword>
<evidence type="ECO:0000313" key="1">
    <source>
        <dbReference type="EMBL" id="MET1255273.1"/>
    </source>
</evidence>
<dbReference type="Pfam" id="PF08534">
    <property type="entry name" value="Redoxin"/>
    <property type="match status" value="1"/>
</dbReference>